<organism evidence="2 3">
    <name type="scientific">Rhizobium mesosinicum</name>
    <dbReference type="NCBI Taxonomy" id="335017"/>
    <lineage>
        <taxon>Bacteria</taxon>
        <taxon>Pseudomonadati</taxon>
        <taxon>Pseudomonadota</taxon>
        <taxon>Alphaproteobacteria</taxon>
        <taxon>Hyphomicrobiales</taxon>
        <taxon>Rhizobiaceae</taxon>
        <taxon>Rhizobium/Agrobacterium group</taxon>
        <taxon>Rhizobium</taxon>
    </lineage>
</organism>
<keyword evidence="1" id="KW-0472">Membrane</keyword>
<name>A0ABS7GUJ5_9HYPH</name>
<keyword evidence="3" id="KW-1185">Reference proteome</keyword>
<feature type="transmembrane region" description="Helical" evidence="1">
    <location>
        <begin position="54"/>
        <end position="74"/>
    </location>
</feature>
<keyword evidence="1" id="KW-0812">Transmembrane</keyword>
<dbReference type="Proteomes" id="UP000717752">
    <property type="component" value="Unassembled WGS sequence"/>
</dbReference>
<evidence type="ECO:0000256" key="1">
    <source>
        <dbReference type="SAM" id="Phobius"/>
    </source>
</evidence>
<feature type="transmembrane region" description="Helical" evidence="1">
    <location>
        <begin position="9"/>
        <end position="32"/>
    </location>
</feature>
<evidence type="ECO:0000313" key="3">
    <source>
        <dbReference type="Proteomes" id="UP000717752"/>
    </source>
</evidence>
<comment type="caution">
    <text evidence="2">The sequence shown here is derived from an EMBL/GenBank/DDBJ whole genome shotgun (WGS) entry which is preliminary data.</text>
</comment>
<accession>A0ABS7GUJ5</accession>
<sequence length="80" mass="8409">MFFTRVGKIIAHVIFWVGVIRVGTGFLIAFGAPDMESNALASRRYLAAATSGEAINEGGIAILLAVVIGVLCEINSNSKV</sequence>
<dbReference type="RefSeq" id="WP_220334838.1">
    <property type="nucleotide sequence ID" value="NZ_JAEUAK010000004.1"/>
</dbReference>
<gene>
    <name evidence="2" type="ORF">JNB85_13765</name>
</gene>
<reference evidence="2 3" key="1">
    <citation type="journal article" date="2021" name="MBio">
        <title>Poor Competitiveness of Bradyrhizobium in Pigeon Pea Root Colonization in Indian Soils.</title>
        <authorList>
            <person name="Chalasani D."/>
            <person name="Basu A."/>
            <person name="Pullabhotla S.V.S.R.N."/>
            <person name="Jorrin B."/>
            <person name="Neal A.L."/>
            <person name="Poole P.S."/>
            <person name="Podile A.R."/>
            <person name="Tkacz A."/>
        </authorList>
    </citation>
    <scope>NUCLEOTIDE SEQUENCE [LARGE SCALE GENOMIC DNA]</scope>
    <source>
        <strain evidence="2 3">HU56</strain>
    </source>
</reference>
<evidence type="ECO:0000313" key="2">
    <source>
        <dbReference type="EMBL" id="MBW9053477.1"/>
    </source>
</evidence>
<keyword evidence="1" id="KW-1133">Transmembrane helix</keyword>
<dbReference type="EMBL" id="JAEUAK010000004">
    <property type="protein sequence ID" value="MBW9053477.1"/>
    <property type="molecule type" value="Genomic_DNA"/>
</dbReference>
<protein>
    <submittedName>
        <fullName evidence="2">Uncharacterized protein</fullName>
    </submittedName>
</protein>
<proteinExistence type="predicted"/>